<dbReference type="PaxDb" id="55529-EKX30957"/>
<name>L1I4F6_GUITC</name>
<gene>
    <name evidence="2" type="ORF">GUITHDRAFT_122835</name>
</gene>
<dbReference type="GeneID" id="17287677"/>
<sequence>MPEGSGESPAGTSSPSMSNLEPHELPHWEEVQLNLVSARDYFANQLYSQLAHVPATMMCRRFFLRDSNDIAALQHVNSTEYRTNLRKRFSIHSLSGIDQKQKQYSKGHYFELDLYVKVRDGPVHLDSIFNRVVDLNDSESIVCLSNEDGQATTSAAECLSDIRLERGECFHFEITESPSCILEKMYQLDRAYALRNRIHKTNVVIKAMGVFVNGNKEIFKRNSVNILARWREHKEAILIGKSGVPIFLIYTPCRNLFSSMDQVQESNNSRFDKVEASISQVQTSLVHLEDRFCEVQESNNSRFDKVQESNNSRFDKVEASISQVQTSLVHLEDRFCEVQESNNSRFDKVEASISQVQTSLAHLEDRFCEVQESNNSRFDKVEASISQVQTSLVHLEDRFCEVQESNNSRFDKVEASISQVQTSLVHLEDRFCEVQESNNSRFDKVEASIDKVVASISQVQKSLWSFMAISMAALFVSRIPGFTLPGQPLGSGSPG</sequence>
<feature type="compositionally biased region" description="Polar residues" evidence="1">
    <location>
        <begin position="10"/>
        <end position="19"/>
    </location>
</feature>
<evidence type="ECO:0000313" key="3">
    <source>
        <dbReference type="EnsemblProtists" id="EKX30957"/>
    </source>
</evidence>
<accession>L1I4F6</accession>
<dbReference type="Proteomes" id="UP000011087">
    <property type="component" value="Unassembled WGS sequence"/>
</dbReference>
<organism evidence="2">
    <name type="scientific">Guillardia theta (strain CCMP2712)</name>
    <name type="common">Cryptophyte</name>
    <dbReference type="NCBI Taxonomy" id="905079"/>
    <lineage>
        <taxon>Eukaryota</taxon>
        <taxon>Cryptophyceae</taxon>
        <taxon>Pyrenomonadales</taxon>
        <taxon>Geminigeraceae</taxon>
        <taxon>Guillardia</taxon>
    </lineage>
</organism>
<reference evidence="3" key="3">
    <citation type="submission" date="2015-06" db="UniProtKB">
        <authorList>
            <consortium name="EnsemblProtists"/>
        </authorList>
    </citation>
    <scope>IDENTIFICATION</scope>
</reference>
<dbReference type="AlphaFoldDB" id="L1I4F6"/>
<feature type="non-terminal residue" evidence="2">
    <location>
        <position position="1"/>
    </location>
</feature>
<dbReference type="HOGENOM" id="CLU_043003_0_0_1"/>
<dbReference type="RefSeq" id="XP_005817937.1">
    <property type="nucleotide sequence ID" value="XM_005817880.1"/>
</dbReference>
<reference evidence="2 4" key="1">
    <citation type="journal article" date="2012" name="Nature">
        <title>Algal genomes reveal evolutionary mosaicism and the fate of nucleomorphs.</title>
        <authorList>
            <consortium name="DOE Joint Genome Institute"/>
            <person name="Curtis B.A."/>
            <person name="Tanifuji G."/>
            <person name="Burki F."/>
            <person name="Gruber A."/>
            <person name="Irimia M."/>
            <person name="Maruyama S."/>
            <person name="Arias M.C."/>
            <person name="Ball S.G."/>
            <person name="Gile G.H."/>
            <person name="Hirakawa Y."/>
            <person name="Hopkins J.F."/>
            <person name="Kuo A."/>
            <person name="Rensing S.A."/>
            <person name="Schmutz J."/>
            <person name="Symeonidi A."/>
            <person name="Elias M."/>
            <person name="Eveleigh R.J."/>
            <person name="Herman E.K."/>
            <person name="Klute M.J."/>
            <person name="Nakayama T."/>
            <person name="Obornik M."/>
            <person name="Reyes-Prieto A."/>
            <person name="Armbrust E.V."/>
            <person name="Aves S.J."/>
            <person name="Beiko R.G."/>
            <person name="Coutinho P."/>
            <person name="Dacks J.B."/>
            <person name="Durnford D.G."/>
            <person name="Fast N.M."/>
            <person name="Green B.R."/>
            <person name="Grisdale C.J."/>
            <person name="Hempel F."/>
            <person name="Henrissat B."/>
            <person name="Hoppner M.P."/>
            <person name="Ishida K."/>
            <person name="Kim E."/>
            <person name="Koreny L."/>
            <person name="Kroth P.G."/>
            <person name="Liu Y."/>
            <person name="Malik S.B."/>
            <person name="Maier U.G."/>
            <person name="McRose D."/>
            <person name="Mock T."/>
            <person name="Neilson J.A."/>
            <person name="Onodera N.T."/>
            <person name="Poole A.M."/>
            <person name="Pritham E.J."/>
            <person name="Richards T.A."/>
            <person name="Rocap G."/>
            <person name="Roy S.W."/>
            <person name="Sarai C."/>
            <person name="Schaack S."/>
            <person name="Shirato S."/>
            <person name="Slamovits C.H."/>
            <person name="Spencer D.F."/>
            <person name="Suzuki S."/>
            <person name="Worden A.Z."/>
            <person name="Zauner S."/>
            <person name="Barry K."/>
            <person name="Bell C."/>
            <person name="Bharti A.K."/>
            <person name="Crow J.A."/>
            <person name="Grimwood J."/>
            <person name="Kramer R."/>
            <person name="Lindquist E."/>
            <person name="Lucas S."/>
            <person name="Salamov A."/>
            <person name="McFadden G.I."/>
            <person name="Lane C.E."/>
            <person name="Keeling P.J."/>
            <person name="Gray M.W."/>
            <person name="Grigoriev I.V."/>
            <person name="Archibald J.M."/>
        </authorList>
    </citation>
    <scope>NUCLEOTIDE SEQUENCE</scope>
    <source>
        <strain evidence="2 4">CCMP2712</strain>
    </source>
</reference>
<protein>
    <submittedName>
        <fullName evidence="2 3">Uncharacterized protein</fullName>
    </submittedName>
</protein>
<keyword evidence="4" id="KW-1185">Reference proteome</keyword>
<evidence type="ECO:0000313" key="2">
    <source>
        <dbReference type="EMBL" id="EKX30957.1"/>
    </source>
</evidence>
<dbReference type="Gene3D" id="1.10.287.1490">
    <property type="match status" value="1"/>
</dbReference>
<evidence type="ECO:0000256" key="1">
    <source>
        <dbReference type="SAM" id="MobiDB-lite"/>
    </source>
</evidence>
<evidence type="ECO:0000313" key="4">
    <source>
        <dbReference type="Proteomes" id="UP000011087"/>
    </source>
</evidence>
<dbReference type="EMBL" id="JH993433">
    <property type="protein sequence ID" value="EKX30957.1"/>
    <property type="molecule type" value="Genomic_DNA"/>
</dbReference>
<dbReference type="SUPFAM" id="SSF57997">
    <property type="entry name" value="Tropomyosin"/>
    <property type="match status" value="1"/>
</dbReference>
<feature type="region of interest" description="Disordered" evidence="1">
    <location>
        <begin position="1"/>
        <end position="22"/>
    </location>
</feature>
<dbReference type="KEGG" id="gtt:GUITHDRAFT_122835"/>
<proteinExistence type="predicted"/>
<reference evidence="4" key="2">
    <citation type="submission" date="2012-11" db="EMBL/GenBank/DDBJ databases">
        <authorList>
            <person name="Kuo A."/>
            <person name="Curtis B.A."/>
            <person name="Tanifuji G."/>
            <person name="Burki F."/>
            <person name="Gruber A."/>
            <person name="Irimia M."/>
            <person name="Maruyama S."/>
            <person name="Arias M.C."/>
            <person name="Ball S.G."/>
            <person name="Gile G.H."/>
            <person name="Hirakawa Y."/>
            <person name="Hopkins J.F."/>
            <person name="Rensing S.A."/>
            <person name="Schmutz J."/>
            <person name="Symeonidi A."/>
            <person name="Elias M."/>
            <person name="Eveleigh R.J."/>
            <person name="Herman E.K."/>
            <person name="Klute M.J."/>
            <person name="Nakayama T."/>
            <person name="Obornik M."/>
            <person name="Reyes-Prieto A."/>
            <person name="Armbrust E.V."/>
            <person name="Aves S.J."/>
            <person name="Beiko R.G."/>
            <person name="Coutinho P."/>
            <person name="Dacks J.B."/>
            <person name="Durnford D.G."/>
            <person name="Fast N.M."/>
            <person name="Green B.R."/>
            <person name="Grisdale C."/>
            <person name="Hempe F."/>
            <person name="Henrissat B."/>
            <person name="Hoppner M.P."/>
            <person name="Ishida K.-I."/>
            <person name="Kim E."/>
            <person name="Koreny L."/>
            <person name="Kroth P.G."/>
            <person name="Liu Y."/>
            <person name="Malik S.-B."/>
            <person name="Maier U.G."/>
            <person name="McRose D."/>
            <person name="Mock T."/>
            <person name="Neilson J.A."/>
            <person name="Onodera N.T."/>
            <person name="Poole A.M."/>
            <person name="Pritham E.J."/>
            <person name="Richards T.A."/>
            <person name="Rocap G."/>
            <person name="Roy S.W."/>
            <person name="Sarai C."/>
            <person name="Schaack S."/>
            <person name="Shirato S."/>
            <person name="Slamovits C.H."/>
            <person name="Spencer D.F."/>
            <person name="Suzuki S."/>
            <person name="Worden A.Z."/>
            <person name="Zauner S."/>
            <person name="Barry K."/>
            <person name="Bell C."/>
            <person name="Bharti A.K."/>
            <person name="Crow J.A."/>
            <person name="Grimwood J."/>
            <person name="Kramer R."/>
            <person name="Lindquist E."/>
            <person name="Lucas S."/>
            <person name="Salamov A."/>
            <person name="McFadden G.I."/>
            <person name="Lane C.E."/>
            <person name="Keeling P.J."/>
            <person name="Gray M.W."/>
            <person name="Grigoriev I.V."/>
            <person name="Archibald J.M."/>
        </authorList>
    </citation>
    <scope>NUCLEOTIDE SEQUENCE</scope>
    <source>
        <strain evidence="4">CCMP2712</strain>
    </source>
</reference>
<dbReference type="EnsemblProtists" id="EKX30957">
    <property type="protein sequence ID" value="EKX30957"/>
    <property type="gene ID" value="GUITHDRAFT_122835"/>
</dbReference>